<evidence type="ECO:0000313" key="10">
    <source>
        <dbReference type="EMBL" id="KAH3861902.1"/>
    </source>
</evidence>
<dbReference type="EMBL" id="JAIWYP010000002">
    <property type="protein sequence ID" value="KAH3861902.1"/>
    <property type="molecule type" value="Genomic_DNA"/>
</dbReference>
<comment type="caution">
    <text evidence="10">The sequence shown here is derived from an EMBL/GenBank/DDBJ whole genome shotgun (WGS) entry which is preliminary data.</text>
</comment>
<dbReference type="GO" id="GO:0008146">
    <property type="term" value="F:sulfotransferase activity"/>
    <property type="evidence" value="ECO:0007669"/>
    <property type="project" value="InterPro"/>
</dbReference>
<dbReference type="InterPro" id="IPR005331">
    <property type="entry name" value="Sulfotransferase"/>
</dbReference>
<keyword evidence="5 9" id="KW-1133">Transmembrane helix</keyword>
<keyword evidence="11" id="KW-1185">Reference proteome</keyword>
<keyword evidence="3 9" id="KW-0808">Transferase</keyword>
<evidence type="ECO:0000256" key="9">
    <source>
        <dbReference type="RuleBase" id="RU364020"/>
    </source>
</evidence>
<keyword evidence="9" id="KW-0119">Carbohydrate metabolism</keyword>
<comment type="subcellular location">
    <subcellularLocation>
        <location evidence="1 9">Golgi apparatus membrane</location>
        <topology evidence="1 9">Single-pass type II membrane protein</topology>
    </subcellularLocation>
</comment>
<evidence type="ECO:0000256" key="2">
    <source>
        <dbReference type="ARBA" id="ARBA00006339"/>
    </source>
</evidence>
<name>A0A9D4RCR5_DREPO</name>
<dbReference type="GO" id="GO:0016051">
    <property type="term" value="P:carbohydrate biosynthetic process"/>
    <property type="evidence" value="ECO:0007669"/>
    <property type="project" value="InterPro"/>
</dbReference>
<dbReference type="PANTHER" id="PTHR12137">
    <property type="entry name" value="CARBOHYDRATE SULFOTRANSFERASE"/>
    <property type="match status" value="1"/>
</dbReference>
<keyword evidence="7 9" id="KW-0472">Membrane</keyword>
<reference evidence="10" key="1">
    <citation type="journal article" date="2019" name="bioRxiv">
        <title>The Genome of the Zebra Mussel, Dreissena polymorpha: A Resource for Invasive Species Research.</title>
        <authorList>
            <person name="McCartney M.A."/>
            <person name="Auch B."/>
            <person name="Kono T."/>
            <person name="Mallez S."/>
            <person name="Zhang Y."/>
            <person name="Obille A."/>
            <person name="Becker A."/>
            <person name="Abrahante J.E."/>
            <person name="Garbe J."/>
            <person name="Badalamenti J.P."/>
            <person name="Herman A."/>
            <person name="Mangelson H."/>
            <person name="Liachko I."/>
            <person name="Sullivan S."/>
            <person name="Sone E.D."/>
            <person name="Koren S."/>
            <person name="Silverstein K.A.T."/>
            <person name="Beckman K.B."/>
            <person name="Gohl D.M."/>
        </authorList>
    </citation>
    <scope>NUCLEOTIDE SEQUENCE</scope>
    <source>
        <strain evidence="10">Duluth1</strain>
        <tissue evidence="10">Whole animal</tissue>
    </source>
</reference>
<dbReference type="GO" id="GO:0000139">
    <property type="term" value="C:Golgi membrane"/>
    <property type="evidence" value="ECO:0007669"/>
    <property type="project" value="UniProtKB-SubCell"/>
</dbReference>
<evidence type="ECO:0000256" key="4">
    <source>
        <dbReference type="ARBA" id="ARBA00022692"/>
    </source>
</evidence>
<evidence type="ECO:0000256" key="5">
    <source>
        <dbReference type="ARBA" id="ARBA00022989"/>
    </source>
</evidence>
<dbReference type="InterPro" id="IPR018011">
    <property type="entry name" value="Carb_sulfotrans_8-10"/>
</dbReference>
<dbReference type="Pfam" id="PF03567">
    <property type="entry name" value="Sulfotransfer_2"/>
    <property type="match status" value="1"/>
</dbReference>
<evidence type="ECO:0000256" key="8">
    <source>
        <dbReference type="ARBA" id="ARBA00023180"/>
    </source>
</evidence>
<evidence type="ECO:0000256" key="6">
    <source>
        <dbReference type="ARBA" id="ARBA00023034"/>
    </source>
</evidence>
<dbReference type="PANTHER" id="PTHR12137:SF54">
    <property type="entry name" value="CARBOHYDRATE SULFOTRANSFERASE"/>
    <property type="match status" value="1"/>
</dbReference>
<dbReference type="EC" id="2.8.2.-" evidence="9"/>
<keyword evidence="4 9" id="KW-0812">Transmembrane</keyword>
<evidence type="ECO:0000313" key="11">
    <source>
        <dbReference type="Proteomes" id="UP000828390"/>
    </source>
</evidence>
<accession>A0A9D4RCR5</accession>
<organism evidence="10 11">
    <name type="scientific">Dreissena polymorpha</name>
    <name type="common">Zebra mussel</name>
    <name type="synonym">Mytilus polymorpha</name>
    <dbReference type="NCBI Taxonomy" id="45954"/>
    <lineage>
        <taxon>Eukaryota</taxon>
        <taxon>Metazoa</taxon>
        <taxon>Spiralia</taxon>
        <taxon>Lophotrochozoa</taxon>
        <taxon>Mollusca</taxon>
        <taxon>Bivalvia</taxon>
        <taxon>Autobranchia</taxon>
        <taxon>Heteroconchia</taxon>
        <taxon>Euheterodonta</taxon>
        <taxon>Imparidentia</taxon>
        <taxon>Neoheterodontei</taxon>
        <taxon>Myida</taxon>
        <taxon>Dreissenoidea</taxon>
        <taxon>Dreissenidae</taxon>
        <taxon>Dreissena</taxon>
    </lineage>
</organism>
<dbReference type="Proteomes" id="UP000828390">
    <property type="component" value="Unassembled WGS sequence"/>
</dbReference>
<evidence type="ECO:0000256" key="3">
    <source>
        <dbReference type="ARBA" id="ARBA00022679"/>
    </source>
</evidence>
<sequence>MLRKLRRYRKELILLWVALLLLALVMIFYRDAGIKILVGSRHQLWTSHDTDPKVSVEAKAVDIPPTHGYELARRVAERCSSYVRNRISGGIDEGVFGSFSSENIDLCIVWKVGTTFIRRLFLMKQNPRFAKVISPYEINFSEDYVTGSRIRMDLSVKRFLFVRNPYKRLLSAFVDKLMAPNPVYWTILGVKIAQYAKQSPSPLSLACGHDVEFHEFIRYSVLTLDPTQRFRPGAPDGHISSQSSLCKPCHVKYDFIGKMENFQSDSIELIRQMRFTNETLDVLSENGDMLSAEDAILDSCYQPFDPDFQAGLLKCISFYEALKRTWRKMQIRGLIGPEDIPVTEKDAVLVTQDKLFKLAMESRDHTTQTERLRMKNNFYREFYNSIGAEDLSKLRAIYAEDFMLFEYDHRPF</sequence>
<dbReference type="AlphaFoldDB" id="A0A9D4RCR5"/>
<feature type="transmembrane region" description="Helical" evidence="9">
    <location>
        <begin position="12"/>
        <end position="29"/>
    </location>
</feature>
<gene>
    <name evidence="10" type="ORF">DPMN_024856</name>
</gene>
<proteinExistence type="inferred from homology"/>
<evidence type="ECO:0000256" key="1">
    <source>
        <dbReference type="ARBA" id="ARBA00004323"/>
    </source>
</evidence>
<evidence type="ECO:0000256" key="7">
    <source>
        <dbReference type="ARBA" id="ARBA00023136"/>
    </source>
</evidence>
<keyword evidence="8 9" id="KW-0325">Glycoprotein</keyword>
<keyword evidence="9" id="KW-0735">Signal-anchor</keyword>
<protein>
    <recommendedName>
        <fullName evidence="9">Carbohydrate sulfotransferase</fullName>
        <ecNumber evidence="9">2.8.2.-</ecNumber>
    </recommendedName>
</protein>
<reference evidence="10" key="2">
    <citation type="submission" date="2020-11" db="EMBL/GenBank/DDBJ databases">
        <authorList>
            <person name="McCartney M.A."/>
            <person name="Auch B."/>
            <person name="Kono T."/>
            <person name="Mallez S."/>
            <person name="Becker A."/>
            <person name="Gohl D.M."/>
            <person name="Silverstein K.A.T."/>
            <person name="Koren S."/>
            <person name="Bechman K.B."/>
            <person name="Herman A."/>
            <person name="Abrahante J.E."/>
            <person name="Garbe J."/>
        </authorList>
    </citation>
    <scope>NUCLEOTIDE SEQUENCE</scope>
    <source>
        <strain evidence="10">Duluth1</strain>
        <tissue evidence="10">Whole animal</tissue>
    </source>
</reference>
<keyword evidence="6 9" id="KW-0333">Golgi apparatus</keyword>
<comment type="similarity">
    <text evidence="2 9">Belongs to the sulfotransferase 2 family.</text>
</comment>